<sequence length="107" mass="12141">MWLWLNLLLDIIIATYAIGIGLQTIADYGWGSKEPLWFNNLICVLSGLAIMLGYRPWRGYRNWSFPSGCLSVEFKVKFVRRAENTEASLGETTDGQAIQREAGLERV</sequence>
<evidence type="ECO:0000313" key="3">
    <source>
        <dbReference type="Proteomes" id="UP001148299"/>
    </source>
</evidence>
<comment type="caution">
    <text evidence="2">The sequence shown here is derived from an EMBL/GenBank/DDBJ whole genome shotgun (WGS) entry which is preliminary data.</text>
</comment>
<dbReference type="AlphaFoldDB" id="A0A9W9RF64"/>
<evidence type="ECO:0000313" key="2">
    <source>
        <dbReference type="EMBL" id="KAJ5358199.1"/>
    </source>
</evidence>
<dbReference type="EMBL" id="JAPZBR010000003">
    <property type="protein sequence ID" value="KAJ5358199.1"/>
    <property type="molecule type" value="Genomic_DNA"/>
</dbReference>
<accession>A0A9W9RF64</accession>
<feature type="transmembrane region" description="Helical" evidence="1">
    <location>
        <begin position="36"/>
        <end position="54"/>
    </location>
</feature>
<proteinExistence type="predicted"/>
<reference evidence="2" key="2">
    <citation type="journal article" date="2023" name="IMA Fungus">
        <title>Comparative genomic study of the Penicillium genus elucidates a diverse pangenome and 15 lateral gene transfer events.</title>
        <authorList>
            <person name="Petersen C."/>
            <person name="Sorensen T."/>
            <person name="Nielsen M.R."/>
            <person name="Sondergaard T.E."/>
            <person name="Sorensen J.L."/>
            <person name="Fitzpatrick D.A."/>
            <person name="Frisvad J.C."/>
            <person name="Nielsen K.L."/>
        </authorList>
    </citation>
    <scope>NUCLEOTIDE SEQUENCE</scope>
    <source>
        <strain evidence="2">IBT 35675</strain>
    </source>
</reference>
<keyword evidence="1" id="KW-1133">Transmembrane helix</keyword>
<dbReference type="Proteomes" id="UP001148299">
    <property type="component" value="Unassembled WGS sequence"/>
</dbReference>
<protein>
    <submittedName>
        <fullName evidence="2">Uncharacterized protein</fullName>
    </submittedName>
</protein>
<keyword evidence="3" id="KW-1185">Reference proteome</keyword>
<evidence type="ECO:0000256" key="1">
    <source>
        <dbReference type="SAM" id="Phobius"/>
    </source>
</evidence>
<keyword evidence="1" id="KW-0812">Transmembrane</keyword>
<keyword evidence="1" id="KW-0472">Membrane</keyword>
<gene>
    <name evidence="2" type="ORF">N7541_005357</name>
</gene>
<organism evidence="2 3">
    <name type="scientific">Penicillium brevicompactum</name>
    <dbReference type="NCBI Taxonomy" id="5074"/>
    <lineage>
        <taxon>Eukaryota</taxon>
        <taxon>Fungi</taxon>
        <taxon>Dikarya</taxon>
        <taxon>Ascomycota</taxon>
        <taxon>Pezizomycotina</taxon>
        <taxon>Eurotiomycetes</taxon>
        <taxon>Eurotiomycetidae</taxon>
        <taxon>Eurotiales</taxon>
        <taxon>Aspergillaceae</taxon>
        <taxon>Penicillium</taxon>
    </lineage>
</organism>
<feature type="transmembrane region" description="Helical" evidence="1">
    <location>
        <begin position="7"/>
        <end position="30"/>
    </location>
</feature>
<reference evidence="2" key="1">
    <citation type="submission" date="2022-12" db="EMBL/GenBank/DDBJ databases">
        <authorList>
            <person name="Petersen C."/>
        </authorList>
    </citation>
    <scope>NUCLEOTIDE SEQUENCE</scope>
    <source>
        <strain evidence="2">IBT 35675</strain>
    </source>
</reference>
<name>A0A9W9RF64_PENBR</name>